<dbReference type="Proteomes" id="UP001169458">
    <property type="component" value="Unassembled WGS sequence"/>
</dbReference>
<dbReference type="EMBL" id="JAUDEN010000015">
    <property type="protein sequence ID" value="MDM8325428.1"/>
    <property type="molecule type" value="Genomic_DNA"/>
</dbReference>
<reference evidence="2 3" key="1">
    <citation type="submission" date="2023-06" db="EMBL/GenBank/DDBJ databases">
        <authorList>
            <person name="Zeman M."/>
            <person name="Kubasova T."/>
            <person name="Jahodarova E."/>
            <person name="Nykrynova M."/>
            <person name="Rychlik I."/>
        </authorList>
    </citation>
    <scope>NUCLEOTIDE SEQUENCE [LARGE SCALE GENOMIC DNA]</scope>
    <source>
        <strain evidence="2 3">109_WCHN</strain>
    </source>
</reference>
<gene>
    <name evidence="2" type="ORF">QUW60_09350</name>
</gene>
<keyword evidence="3" id="KW-1185">Reference proteome</keyword>
<proteinExistence type="predicted"/>
<evidence type="ECO:0000259" key="1">
    <source>
        <dbReference type="Pfam" id="PF08878"/>
    </source>
</evidence>
<sequence>MRKSLKNLIQSAIIMQYQLPVDVNGTHIPCAHISTRHDDCFKQIGTNDDIAQLIYNGIVEYAYNDNEINLTHLDNLQIRALLSKLKYNPTAPFPNQLACGFQGEVLLHLILQHYYHADKAIARGYMFSALENAETKGYDSYLMHENADTIFMLFGEAKFYISGYKESLKKIFDNIDRALSDDYLNRNFIAMDNQYEHLATGSRIPAIIDAWRDNPMINMAIEAQKYNMHLVYPMLVIFDNKANSYEELILEVVTHIRNEYSTINPTLTIPNTIFFIFLPVNNSREIKTQVLQWINQKQPLMQ</sequence>
<dbReference type="Pfam" id="PF08878">
    <property type="entry name" value="HamA"/>
    <property type="match status" value="1"/>
</dbReference>
<protein>
    <submittedName>
        <fullName evidence="2">DUF1837 domain-containing protein</fullName>
    </submittedName>
</protein>
<evidence type="ECO:0000313" key="2">
    <source>
        <dbReference type="EMBL" id="MDM8325428.1"/>
    </source>
</evidence>
<name>A0ABT7VGM8_9BACE</name>
<reference evidence="3" key="2">
    <citation type="submission" date="2023-07" db="EMBL/GenBank/DDBJ databases">
        <title>Identification and characterization of horizontal gene transfer across gut microbiota members of farm animals based on homology search.</title>
        <authorList>
            <person name="Schwarzerova J."/>
            <person name="Nykrynova M."/>
            <person name="Jureckova K."/>
            <person name="Cejkova D."/>
            <person name="Rychlik I."/>
        </authorList>
    </citation>
    <scope>NUCLEOTIDE SEQUENCE [LARGE SCALE GENOMIC DNA]</scope>
    <source>
        <strain evidence="3">109_WCHN</strain>
    </source>
</reference>
<feature type="domain" description="Anti-bacteriophage protein A/HamA C-terminal" evidence="1">
    <location>
        <begin position="44"/>
        <end position="292"/>
    </location>
</feature>
<organism evidence="2 3">
    <name type="scientific">Bacteroides gallinaceum</name>
    <dbReference type="NCBI Taxonomy" id="1462571"/>
    <lineage>
        <taxon>Bacteria</taxon>
        <taxon>Pseudomonadati</taxon>
        <taxon>Bacteroidota</taxon>
        <taxon>Bacteroidia</taxon>
        <taxon>Bacteroidales</taxon>
        <taxon>Bacteroidaceae</taxon>
        <taxon>Bacteroides</taxon>
    </lineage>
</organism>
<comment type="caution">
    <text evidence="2">The sequence shown here is derived from an EMBL/GenBank/DDBJ whole genome shotgun (WGS) entry which is preliminary data.</text>
</comment>
<evidence type="ECO:0000313" key="3">
    <source>
        <dbReference type="Proteomes" id="UP001169458"/>
    </source>
</evidence>
<dbReference type="InterPro" id="IPR014976">
    <property type="entry name" value="AbpA_HamA_C"/>
</dbReference>
<accession>A0ABT7VGM8</accession>